<keyword evidence="5" id="KW-0378">Hydrolase</keyword>
<keyword evidence="1" id="KW-0808">Transferase</keyword>
<evidence type="ECO:0000256" key="3">
    <source>
        <dbReference type="ARBA" id="ARBA00022722"/>
    </source>
</evidence>
<feature type="non-terminal residue" evidence="8">
    <location>
        <position position="56"/>
    </location>
</feature>
<evidence type="ECO:0000256" key="6">
    <source>
        <dbReference type="ARBA" id="ARBA00022918"/>
    </source>
</evidence>
<dbReference type="InterPro" id="IPR010661">
    <property type="entry name" value="RVT_thumb"/>
</dbReference>
<keyword evidence="3" id="KW-0540">Nuclease</keyword>
<evidence type="ECO:0000256" key="4">
    <source>
        <dbReference type="ARBA" id="ARBA00022759"/>
    </source>
</evidence>
<dbReference type="InterPro" id="IPR043502">
    <property type="entry name" value="DNA/RNA_pol_sf"/>
</dbReference>
<evidence type="ECO:0000256" key="1">
    <source>
        <dbReference type="ARBA" id="ARBA00022679"/>
    </source>
</evidence>
<dbReference type="PANTHER" id="PTHR41694">
    <property type="entry name" value="ENDOGENOUS RETROVIRUS GROUP K MEMBER POL PROTEIN"/>
    <property type="match status" value="1"/>
</dbReference>
<feature type="domain" description="Reverse transcriptase thumb" evidence="7">
    <location>
        <begin position="4"/>
        <end position="53"/>
    </location>
</feature>
<dbReference type="AlphaFoldDB" id="A0A7K8XD39"/>
<dbReference type="SUPFAM" id="SSF56672">
    <property type="entry name" value="DNA/RNA polymerases"/>
    <property type="match status" value="1"/>
</dbReference>
<evidence type="ECO:0000259" key="7">
    <source>
        <dbReference type="Pfam" id="PF06817"/>
    </source>
</evidence>
<dbReference type="PANTHER" id="PTHR41694:SF3">
    <property type="entry name" value="RNA-DIRECTED DNA POLYMERASE-RELATED"/>
    <property type="match status" value="1"/>
</dbReference>
<gene>
    <name evidence="8" type="primary">Ervk6</name>
    <name evidence="8" type="ORF">EUBBOU_R15442</name>
</gene>
<keyword evidence="2" id="KW-0548">Nucleotidyltransferase</keyword>
<dbReference type="Proteomes" id="UP000583613">
    <property type="component" value="Unassembled WGS sequence"/>
</dbReference>
<dbReference type="EMBL" id="VWZE01007545">
    <property type="protein sequence ID" value="NXF88528.1"/>
    <property type="molecule type" value="Genomic_DNA"/>
</dbReference>
<evidence type="ECO:0000256" key="5">
    <source>
        <dbReference type="ARBA" id="ARBA00022801"/>
    </source>
</evidence>
<dbReference type="InterPro" id="IPR043128">
    <property type="entry name" value="Rev_trsase/Diguanyl_cyclase"/>
</dbReference>
<protein>
    <submittedName>
        <fullName evidence="8">POK6 protein</fullName>
    </submittedName>
</protein>
<dbReference type="GO" id="GO:0004519">
    <property type="term" value="F:endonuclease activity"/>
    <property type="evidence" value="ECO:0007669"/>
    <property type="project" value="UniProtKB-KW"/>
</dbReference>
<dbReference type="Gene3D" id="3.30.70.270">
    <property type="match status" value="1"/>
</dbReference>
<dbReference type="GO" id="GO:0003964">
    <property type="term" value="F:RNA-directed DNA polymerase activity"/>
    <property type="evidence" value="ECO:0007669"/>
    <property type="project" value="UniProtKB-KW"/>
</dbReference>
<keyword evidence="6" id="KW-0695">RNA-directed DNA polymerase</keyword>
<reference evidence="8 9" key="1">
    <citation type="submission" date="2019-09" db="EMBL/GenBank/DDBJ databases">
        <title>Bird 10,000 Genomes (B10K) Project - Family phase.</title>
        <authorList>
            <person name="Zhang G."/>
        </authorList>
    </citation>
    <scope>NUCLEOTIDE SEQUENCE [LARGE SCALE GENOMIC DNA]</scope>
    <source>
        <strain evidence="8">B10K-DU-001-04</strain>
        <tissue evidence="8">Muscle</tissue>
    </source>
</reference>
<evidence type="ECO:0000313" key="8">
    <source>
        <dbReference type="EMBL" id="NXF88528.1"/>
    </source>
</evidence>
<evidence type="ECO:0000256" key="2">
    <source>
        <dbReference type="ARBA" id="ARBA00022695"/>
    </source>
</evidence>
<dbReference type="GO" id="GO:0016787">
    <property type="term" value="F:hydrolase activity"/>
    <property type="evidence" value="ECO:0007669"/>
    <property type="project" value="UniProtKB-KW"/>
</dbReference>
<organism evidence="8 9">
    <name type="scientific">Eubucco bourcierii</name>
    <name type="common">red-headed barbet</name>
    <dbReference type="NCBI Taxonomy" id="91767"/>
    <lineage>
        <taxon>Eukaryota</taxon>
        <taxon>Metazoa</taxon>
        <taxon>Chordata</taxon>
        <taxon>Craniata</taxon>
        <taxon>Vertebrata</taxon>
        <taxon>Euteleostomi</taxon>
        <taxon>Archelosauria</taxon>
        <taxon>Archosauria</taxon>
        <taxon>Dinosauria</taxon>
        <taxon>Saurischia</taxon>
        <taxon>Theropoda</taxon>
        <taxon>Coelurosauria</taxon>
        <taxon>Aves</taxon>
        <taxon>Neognathae</taxon>
        <taxon>Neoaves</taxon>
        <taxon>Telluraves</taxon>
        <taxon>Coraciimorphae</taxon>
        <taxon>Piciformes</taxon>
        <taxon>Ramphastidae</taxon>
        <taxon>Eubucco</taxon>
    </lineage>
</organism>
<keyword evidence="4" id="KW-0255">Endonuclease</keyword>
<keyword evidence="9" id="KW-1185">Reference proteome</keyword>
<comment type="caution">
    <text evidence="8">The sequence shown here is derived from an EMBL/GenBank/DDBJ whole genome shotgun (WGS) entry which is preliminary data.</text>
</comment>
<proteinExistence type="predicted"/>
<dbReference type="GO" id="GO:0035613">
    <property type="term" value="F:RNA stem-loop binding"/>
    <property type="evidence" value="ECO:0007669"/>
    <property type="project" value="TreeGrafter"/>
</dbReference>
<accession>A0A7K8XD39</accession>
<dbReference type="OrthoDB" id="6773263at2759"/>
<name>A0A7K8XD39_9PICI</name>
<sequence length="56" mass="6177">SIVPQNLSIDTQIQTLHDAQKLLGSINWLRPFLGISNHDLAPLFDLLKGDTNLLAP</sequence>
<dbReference type="Pfam" id="PF06817">
    <property type="entry name" value="RVT_thumb"/>
    <property type="match status" value="1"/>
</dbReference>
<feature type="non-terminal residue" evidence="8">
    <location>
        <position position="1"/>
    </location>
</feature>
<evidence type="ECO:0000313" key="9">
    <source>
        <dbReference type="Proteomes" id="UP000583613"/>
    </source>
</evidence>